<accession>A0A550C5F7</accession>
<dbReference type="AlphaFoldDB" id="A0A550C5F7"/>
<dbReference type="EMBL" id="VDMD01000024">
    <property type="protein sequence ID" value="TRM60038.1"/>
    <property type="molecule type" value="Genomic_DNA"/>
</dbReference>
<dbReference type="Proteomes" id="UP000320762">
    <property type="component" value="Unassembled WGS sequence"/>
</dbReference>
<sequence>MQLIPTISDLHAAPSKLRPAEIFLHVAREDLAHALSLLRVSKAIHSLVAPVIYETVILDHPDRNGLYARVQSFMLAIASQPAYFFARAVKNLYIHALVPPADAVRILTVCTGVVNLVCWKDWRIRLAPLIHPMPLRSLTTHLLAFSSCIAEAGDGAALPAWCGTLEFLEVAYWGAEALDVVPLPSLAPLVALRELNLRAFGRPAPRVLDVLLSPPRLRRLRVMLRLLPDILVSGKVKYLASSPHEGASLWRNYVDGAYPHCWSL</sequence>
<evidence type="ECO:0000313" key="1">
    <source>
        <dbReference type="EMBL" id="TRM60038.1"/>
    </source>
</evidence>
<dbReference type="OrthoDB" id="2868026at2759"/>
<evidence type="ECO:0000313" key="2">
    <source>
        <dbReference type="Proteomes" id="UP000320762"/>
    </source>
</evidence>
<gene>
    <name evidence="1" type="ORF">BD626DRAFT_539008</name>
</gene>
<name>A0A550C5F7_9AGAR</name>
<keyword evidence="2" id="KW-1185">Reference proteome</keyword>
<evidence type="ECO:0008006" key="3">
    <source>
        <dbReference type="Google" id="ProtNLM"/>
    </source>
</evidence>
<proteinExistence type="predicted"/>
<reference evidence="1 2" key="1">
    <citation type="journal article" date="2019" name="New Phytol.">
        <title>Comparative genomics reveals unique wood-decay strategies and fruiting body development in the Schizophyllaceae.</title>
        <authorList>
            <person name="Almasi E."/>
            <person name="Sahu N."/>
            <person name="Krizsan K."/>
            <person name="Balint B."/>
            <person name="Kovacs G.M."/>
            <person name="Kiss B."/>
            <person name="Cseklye J."/>
            <person name="Drula E."/>
            <person name="Henrissat B."/>
            <person name="Nagy I."/>
            <person name="Chovatia M."/>
            <person name="Adam C."/>
            <person name="LaButti K."/>
            <person name="Lipzen A."/>
            <person name="Riley R."/>
            <person name="Grigoriev I.V."/>
            <person name="Nagy L.G."/>
        </authorList>
    </citation>
    <scope>NUCLEOTIDE SEQUENCE [LARGE SCALE GENOMIC DNA]</scope>
    <source>
        <strain evidence="1 2">NL-1724</strain>
    </source>
</reference>
<protein>
    <recommendedName>
        <fullName evidence="3">F-box domain-containing protein</fullName>
    </recommendedName>
</protein>
<comment type="caution">
    <text evidence="1">The sequence shown here is derived from an EMBL/GenBank/DDBJ whole genome shotgun (WGS) entry which is preliminary data.</text>
</comment>
<organism evidence="1 2">
    <name type="scientific">Schizophyllum amplum</name>
    <dbReference type="NCBI Taxonomy" id="97359"/>
    <lineage>
        <taxon>Eukaryota</taxon>
        <taxon>Fungi</taxon>
        <taxon>Dikarya</taxon>
        <taxon>Basidiomycota</taxon>
        <taxon>Agaricomycotina</taxon>
        <taxon>Agaricomycetes</taxon>
        <taxon>Agaricomycetidae</taxon>
        <taxon>Agaricales</taxon>
        <taxon>Schizophyllaceae</taxon>
        <taxon>Schizophyllum</taxon>
    </lineage>
</organism>